<evidence type="ECO:0000256" key="7">
    <source>
        <dbReference type="ARBA" id="ARBA00023237"/>
    </source>
</evidence>
<name>Q2RG11_MOOTA</name>
<feature type="coiled-coil region" evidence="8">
    <location>
        <begin position="88"/>
        <end position="157"/>
    </location>
</feature>
<dbReference type="EMBL" id="CP000232">
    <property type="protein sequence ID" value="ABC20628.1"/>
    <property type="molecule type" value="Genomic_DNA"/>
</dbReference>
<protein>
    <submittedName>
        <fullName evidence="9">Outer membrane protein-like protein</fullName>
    </submittedName>
</protein>
<dbReference type="GO" id="GO:1990281">
    <property type="term" value="C:efflux pump complex"/>
    <property type="evidence" value="ECO:0007669"/>
    <property type="project" value="TreeGrafter"/>
</dbReference>
<keyword evidence="7" id="KW-0998">Cell outer membrane</keyword>
<keyword evidence="4" id="KW-1134">Transmembrane beta strand</keyword>
<dbReference type="PANTHER" id="PTHR30026:SF20">
    <property type="entry name" value="OUTER MEMBRANE PROTEIN TOLC"/>
    <property type="match status" value="1"/>
</dbReference>
<evidence type="ECO:0000256" key="4">
    <source>
        <dbReference type="ARBA" id="ARBA00022452"/>
    </source>
</evidence>
<dbReference type="HOGENOM" id="CLU_063617_0_0_9"/>
<evidence type="ECO:0000256" key="5">
    <source>
        <dbReference type="ARBA" id="ARBA00022692"/>
    </source>
</evidence>
<dbReference type="KEGG" id="mta:Moth_2342"/>
<accession>Q2RG11</accession>
<evidence type="ECO:0000256" key="3">
    <source>
        <dbReference type="ARBA" id="ARBA00022448"/>
    </source>
</evidence>
<keyword evidence="6" id="KW-0472">Membrane</keyword>
<dbReference type="AlphaFoldDB" id="Q2RG11"/>
<comment type="subcellular location">
    <subcellularLocation>
        <location evidence="1">Cell outer membrane</location>
    </subcellularLocation>
</comment>
<evidence type="ECO:0000256" key="6">
    <source>
        <dbReference type="ARBA" id="ARBA00023136"/>
    </source>
</evidence>
<keyword evidence="8" id="KW-0175">Coiled coil</keyword>
<gene>
    <name evidence="9" type="ordered locus">Moth_2342</name>
</gene>
<keyword evidence="5" id="KW-0812">Transmembrane</keyword>
<dbReference type="eggNOG" id="COG1538">
    <property type="taxonomic scope" value="Bacteria"/>
</dbReference>
<dbReference type="InterPro" id="IPR003423">
    <property type="entry name" value="OMP_efflux"/>
</dbReference>
<sequence>MALQHDQGVKKAEVEVRSTEALRDNVADNVKSIPPQGWAAPDPVTATKVQATWVNLLSSDLAWRMSKKNLEATRDTLVLKVCKSYWDVQVAQEKLSLQEKLMQQAIKKLQEARAGQRAGTLSPAEIVMAEAQWEQAKKNYEAARQNLNDAYNTFNNLVGLLPEERPLLVDTPDYQPLNINSLDAEVDRVLTESPAVWAAKQQIDIKKWASDIIYDSQGNVIPYKSRQAEVEAAEYDYASAKTAMEKATRALYYQTKSLEESYGTALEALRMAEEALRVEKAKYAAGMSIQTKVFEAEVNVAQAQEAVDELIHNHAYLKLAFEKPWAMQTASGN</sequence>
<dbReference type="Pfam" id="PF02321">
    <property type="entry name" value="OEP"/>
    <property type="match status" value="2"/>
</dbReference>
<evidence type="ECO:0000256" key="1">
    <source>
        <dbReference type="ARBA" id="ARBA00004442"/>
    </source>
</evidence>
<dbReference type="EnsemblBacteria" id="ABC20628">
    <property type="protein sequence ID" value="ABC20628"/>
    <property type="gene ID" value="Moth_2342"/>
</dbReference>
<dbReference type="STRING" id="264732.Moth_2342"/>
<dbReference type="SUPFAM" id="SSF56954">
    <property type="entry name" value="Outer membrane efflux proteins (OEP)"/>
    <property type="match status" value="1"/>
</dbReference>
<dbReference type="GO" id="GO:0009279">
    <property type="term" value="C:cell outer membrane"/>
    <property type="evidence" value="ECO:0007669"/>
    <property type="project" value="UniProtKB-SubCell"/>
</dbReference>
<dbReference type="InterPro" id="IPR051906">
    <property type="entry name" value="TolC-like"/>
</dbReference>
<reference evidence="9" key="1">
    <citation type="submission" date="2005-12" db="EMBL/GenBank/DDBJ databases">
        <title>Complete sequence of Moorella thermoacetica ATCC 39073.</title>
        <authorList>
            <consortium name="US DOE Joint Genome Institute"/>
            <person name="Copeland A."/>
            <person name="Lucas S."/>
            <person name="Lapidus A."/>
            <person name="Barry K."/>
            <person name="Detter J.C."/>
            <person name="Glavina T."/>
            <person name="Hammon N."/>
            <person name="Israni S."/>
            <person name="Pitluck S."/>
            <person name="Chertkov O."/>
            <person name="Saunders E.H."/>
            <person name="Brettin T."/>
            <person name="Bruce D."/>
            <person name="Han C."/>
            <person name="Tapia R."/>
            <person name="Gilna P."/>
            <person name="Schmutz J."/>
            <person name="Larimer F."/>
            <person name="Land M."/>
            <person name="Kyrpides N."/>
            <person name="Anderson I."/>
            <person name="Richardson P."/>
            <person name="Ragsdale S."/>
        </authorList>
    </citation>
    <scope>NUCLEOTIDE SEQUENCE</scope>
    <source>
        <strain evidence="9">ATCC 39073</strain>
    </source>
</reference>
<dbReference type="PANTHER" id="PTHR30026">
    <property type="entry name" value="OUTER MEMBRANE PROTEIN TOLC"/>
    <property type="match status" value="1"/>
</dbReference>
<proteinExistence type="inferred from homology"/>
<evidence type="ECO:0000256" key="8">
    <source>
        <dbReference type="SAM" id="Coils"/>
    </source>
</evidence>
<dbReference type="Gene3D" id="1.20.1600.10">
    <property type="entry name" value="Outer membrane efflux proteins (OEP)"/>
    <property type="match status" value="2"/>
</dbReference>
<keyword evidence="3" id="KW-0813">Transport</keyword>
<dbReference type="OrthoDB" id="1803658at2"/>
<dbReference type="PATRIC" id="fig|264732.11.peg.2547"/>
<evidence type="ECO:0000313" key="9">
    <source>
        <dbReference type="EMBL" id="ABC20628.1"/>
    </source>
</evidence>
<dbReference type="GO" id="GO:0015562">
    <property type="term" value="F:efflux transmembrane transporter activity"/>
    <property type="evidence" value="ECO:0007669"/>
    <property type="project" value="InterPro"/>
</dbReference>
<comment type="similarity">
    <text evidence="2">Belongs to the outer membrane factor (OMF) (TC 1.B.17) family.</text>
</comment>
<evidence type="ECO:0000256" key="2">
    <source>
        <dbReference type="ARBA" id="ARBA00007613"/>
    </source>
</evidence>
<dbReference type="GO" id="GO:0015288">
    <property type="term" value="F:porin activity"/>
    <property type="evidence" value="ECO:0007669"/>
    <property type="project" value="TreeGrafter"/>
</dbReference>
<organism evidence="9">
    <name type="scientific">Moorella thermoacetica (strain ATCC 39073 / JCM 9320)</name>
    <dbReference type="NCBI Taxonomy" id="264732"/>
    <lineage>
        <taxon>Bacteria</taxon>
        <taxon>Bacillati</taxon>
        <taxon>Bacillota</taxon>
        <taxon>Clostridia</taxon>
        <taxon>Neomoorellales</taxon>
        <taxon>Neomoorellaceae</taxon>
        <taxon>Neomoorella</taxon>
    </lineage>
</organism>